<name>A0A6J6DLU8_9ZZZZ</name>
<reference evidence="1" key="1">
    <citation type="submission" date="2020-05" db="EMBL/GenBank/DDBJ databases">
        <authorList>
            <person name="Chiriac C."/>
            <person name="Salcher M."/>
            <person name="Ghai R."/>
            <person name="Kavagutti S V."/>
        </authorList>
    </citation>
    <scope>NUCLEOTIDE SEQUENCE</scope>
</reference>
<organism evidence="1">
    <name type="scientific">freshwater metagenome</name>
    <dbReference type="NCBI Taxonomy" id="449393"/>
    <lineage>
        <taxon>unclassified sequences</taxon>
        <taxon>metagenomes</taxon>
        <taxon>ecological metagenomes</taxon>
    </lineage>
</organism>
<dbReference type="PANTHER" id="PTHR10151">
    <property type="entry name" value="ECTONUCLEOTIDE PYROPHOSPHATASE/PHOSPHODIESTERASE"/>
    <property type="match status" value="1"/>
</dbReference>
<evidence type="ECO:0000313" key="1">
    <source>
        <dbReference type="EMBL" id="CAB4565100.1"/>
    </source>
</evidence>
<dbReference type="InterPro" id="IPR017850">
    <property type="entry name" value="Alkaline_phosphatase_core_sf"/>
</dbReference>
<dbReference type="Gene3D" id="3.40.720.10">
    <property type="entry name" value="Alkaline Phosphatase, subunit A"/>
    <property type="match status" value="1"/>
</dbReference>
<sequence>MVLVPALMPLRLADVLGSCHMAVLGQENPLGLSRVNKAAVLVVDGLGATNLRDRKGHARWLHSAWSSRNLVADSGFPSTTASALTSLTTGVGAGRHGIVGYTIRDPRSGELINHLKDWAPHVDPDTWQLQPTIFEVAARQGIPSLALGEARFSGSDFTKAVWRGATFRGAKTLEEQAEAMREFFDGNARALAYLYWPALDRTGHSQGVASESWTHRLEELDSALANISTMLREDEGLIITADHGMIDVPEEHKLIVPEGSPLLQNVIVWGGEPRVPQLYVDTPDALADVQAAWEEGLGGGAKVMTREQLMDEGWLGPLADGVLERVGDITVACIASLVAYRESRASPTSMAMVGQHGSLTSREREIPVIPTGAWA</sequence>
<protein>
    <submittedName>
        <fullName evidence="1">Unannotated protein</fullName>
    </submittedName>
</protein>
<proteinExistence type="predicted"/>
<accession>A0A6J6DLU8</accession>
<dbReference type="EMBL" id="CAEZTM010000010">
    <property type="protein sequence ID" value="CAB4565100.1"/>
    <property type="molecule type" value="Genomic_DNA"/>
</dbReference>
<dbReference type="Pfam" id="PF01663">
    <property type="entry name" value="Phosphodiest"/>
    <property type="match status" value="1"/>
</dbReference>
<gene>
    <name evidence="1" type="ORF">UFOPK1684_00371</name>
</gene>
<dbReference type="SUPFAM" id="SSF53649">
    <property type="entry name" value="Alkaline phosphatase-like"/>
    <property type="match status" value="1"/>
</dbReference>
<dbReference type="InterPro" id="IPR002591">
    <property type="entry name" value="Phosphodiest/P_Trfase"/>
</dbReference>
<dbReference type="PANTHER" id="PTHR10151:SF120">
    <property type="entry name" value="BIS(5'-ADENOSYL)-TRIPHOSPHATASE"/>
    <property type="match status" value="1"/>
</dbReference>
<dbReference type="GO" id="GO:0016787">
    <property type="term" value="F:hydrolase activity"/>
    <property type="evidence" value="ECO:0007669"/>
    <property type="project" value="UniProtKB-ARBA"/>
</dbReference>
<dbReference type="AlphaFoldDB" id="A0A6J6DLU8"/>